<dbReference type="InterPro" id="IPR039537">
    <property type="entry name" value="Retrotran_Ty1/copia-like"/>
</dbReference>
<feature type="domain" description="Integrase catalytic" evidence="1">
    <location>
        <begin position="135"/>
        <end position="303"/>
    </location>
</feature>
<reference evidence="2 3" key="1">
    <citation type="journal article" date="2019" name="Sci. Rep.">
        <title>Orb-weaving spider Araneus ventricosus genome elucidates the spidroin gene catalogue.</title>
        <authorList>
            <person name="Kono N."/>
            <person name="Nakamura H."/>
            <person name="Ohtoshi R."/>
            <person name="Moran D.A.P."/>
            <person name="Shinohara A."/>
            <person name="Yoshida Y."/>
            <person name="Fujiwara M."/>
            <person name="Mori M."/>
            <person name="Tomita M."/>
            <person name="Arakawa K."/>
        </authorList>
    </citation>
    <scope>NUCLEOTIDE SEQUENCE [LARGE SCALE GENOMIC DNA]</scope>
</reference>
<dbReference type="InterPro" id="IPR001584">
    <property type="entry name" value="Integrase_cat-core"/>
</dbReference>
<gene>
    <name evidence="2" type="primary">POLX_1527</name>
    <name evidence="2" type="ORF">AVEN_117917_1</name>
</gene>
<dbReference type="GO" id="GO:0015074">
    <property type="term" value="P:DNA integration"/>
    <property type="evidence" value="ECO:0007669"/>
    <property type="project" value="InterPro"/>
</dbReference>
<dbReference type="PROSITE" id="PS50994">
    <property type="entry name" value="INTEGRASE"/>
    <property type="match status" value="1"/>
</dbReference>
<evidence type="ECO:0000313" key="3">
    <source>
        <dbReference type="Proteomes" id="UP000499080"/>
    </source>
</evidence>
<dbReference type="EMBL" id="BGPR01003356">
    <property type="protein sequence ID" value="GBM87069.1"/>
    <property type="molecule type" value="Genomic_DNA"/>
</dbReference>
<dbReference type="OrthoDB" id="422839at2759"/>
<dbReference type="SUPFAM" id="SSF53098">
    <property type="entry name" value="Ribonuclease H-like"/>
    <property type="match status" value="1"/>
</dbReference>
<comment type="caution">
    <text evidence="2">The sequence shown here is derived from an EMBL/GenBank/DDBJ whole genome shotgun (WGS) entry which is preliminary data.</text>
</comment>
<dbReference type="Pfam" id="PF00665">
    <property type="entry name" value="rve"/>
    <property type="match status" value="1"/>
</dbReference>
<protein>
    <submittedName>
        <fullName evidence="2">Retrovirus-related Pol polyprotein from transposon TNT 1-94</fullName>
    </submittedName>
</protein>
<dbReference type="Gene3D" id="3.30.420.10">
    <property type="entry name" value="Ribonuclease H-like superfamily/Ribonuclease H"/>
    <property type="match status" value="1"/>
</dbReference>
<dbReference type="Proteomes" id="UP000499080">
    <property type="component" value="Unassembled WGS sequence"/>
</dbReference>
<dbReference type="AlphaFoldDB" id="A0A4Y2JC01"/>
<dbReference type="InterPro" id="IPR036397">
    <property type="entry name" value="RNaseH_sf"/>
</dbReference>
<keyword evidence="3" id="KW-1185">Reference proteome</keyword>
<organism evidence="2 3">
    <name type="scientific">Araneus ventricosus</name>
    <name type="common">Orbweaver spider</name>
    <name type="synonym">Epeira ventricosa</name>
    <dbReference type="NCBI Taxonomy" id="182803"/>
    <lineage>
        <taxon>Eukaryota</taxon>
        <taxon>Metazoa</taxon>
        <taxon>Ecdysozoa</taxon>
        <taxon>Arthropoda</taxon>
        <taxon>Chelicerata</taxon>
        <taxon>Arachnida</taxon>
        <taxon>Araneae</taxon>
        <taxon>Araneomorphae</taxon>
        <taxon>Entelegynae</taxon>
        <taxon>Araneoidea</taxon>
        <taxon>Araneidae</taxon>
        <taxon>Araneus</taxon>
    </lineage>
</organism>
<dbReference type="GO" id="GO:0003676">
    <property type="term" value="F:nucleic acid binding"/>
    <property type="evidence" value="ECO:0007669"/>
    <property type="project" value="InterPro"/>
</dbReference>
<evidence type="ECO:0000313" key="2">
    <source>
        <dbReference type="EMBL" id="GBM87069.1"/>
    </source>
</evidence>
<dbReference type="PANTHER" id="PTHR42648:SF28">
    <property type="entry name" value="TRANSPOSON-ENCODED PROTEIN WITH RIBONUCLEASE H-LIKE AND RETROVIRUS ZINC FINGER-LIKE DOMAINS"/>
    <property type="match status" value="1"/>
</dbReference>
<evidence type="ECO:0000259" key="1">
    <source>
        <dbReference type="PROSITE" id="PS50994"/>
    </source>
</evidence>
<dbReference type="PANTHER" id="PTHR42648">
    <property type="entry name" value="TRANSPOSASE, PUTATIVE-RELATED"/>
    <property type="match status" value="1"/>
</dbReference>
<accession>A0A4Y2JC01</accession>
<proteinExistence type="predicted"/>
<name>A0A4Y2JC01_ARAVE</name>
<sequence length="312" mass="35979">MRRNLIAGANLDIAGFKVIWKNNELVIYDEFNDYLCTVNGKGKLDILYGRKGKLDILYGVPEKCISNEYNNTSTRKSIDIETVHRRFGHINVNVLNFMSNHNIVKDIESIQGKLSNCDVCKTSTLTRISMKTNYAITTKALLARVYMDIWGPAPTKSLGGNLYFISIIDDFSRKMYVYIIKSNSEVLECFKKYLYRSERELNVELKCVRTDNGLEFFRNAFEQLLSGLGIKMERTYVCTPEQNGVAERFNRTAVEGIRSMLQDSGLKPQFWAEALFAFVHVKNRCVHKLTGNKTPIEIWTGYRPSVRHFRIF</sequence>
<dbReference type="InterPro" id="IPR012337">
    <property type="entry name" value="RNaseH-like_sf"/>
</dbReference>